<comment type="caution">
    <text evidence="4">The sequence shown here is derived from an EMBL/GenBank/DDBJ whole genome shotgun (WGS) entry which is preliminary data.</text>
</comment>
<feature type="domain" description="Restriction endonuclease type IV Mrr" evidence="2">
    <location>
        <begin position="162"/>
        <end position="280"/>
    </location>
</feature>
<evidence type="ECO:0000313" key="4">
    <source>
        <dbReference type="EMBL" id="RKT79214.1"/>
    </source>
</evidence>
<dbReference type="Gene3D" id="3.40.1350.10">
    <property type="match status" value="1"/>
</dbReference>
<dbReference type="InterPro" id="IPR025745">
    <property type="entry name" value="Mrr-like_N_dom"/>
</dbReference>
<evidence type="ECO:0000259" key="3">
    <source>
        <dbReference type="Pfam" id="PF14338"/>
    </source>
</evidence>
<dbReference type="OrthoDB" id="9803736at2"/>
<evidence type="ECO:0000256" key="1">
    <source>
        <dbReference type="SAM" id="MobiDB-lite"/>
    </source>
</evidence>
<feature type="domain" description="Restriction system protein Mrr-like N-terminal" evidence="3">
    <location>
        <begin position="6"/>
        <end position="90"/>
    </location>
</feature>
<proteinExistence type="predicted"/>
<dbReference type="PANTHER" id="PTHR30015">
    <property type="entry name" value="MRR RESTRICTION SYSTEM PROTEIN"/>
    <property type="match status" value="1"/>
</dbReference>
<reference evidence="4 5" key="1">
    <citation type="submission" date="2018-10" db="EMBL/GenBank/DDBJ databases">
        <title>Sequencing the genomes of 1000 actinobacteria strains.</title>
        <authorList>
            <person name="Klenk H.-P."/>
        </authorList>
    </citation>
    <scope>NUCLEOTIDE SEQUENCE [LARGE SCALE GENOMIC DNA]</scope>
    <source>
        <strain evidence="4 5">DSM 44267</strain>
    </source>
</reference>
<evidence type="ECO:0000313" key="5">
    <source>
        <dbReference type="Proteomes" id="UP000278440"/>
    </source>
</evidence>
<protein>
    <submittedName>
        <fullName evidence="4">Restriction system protein</fullName>
    </submittedName>
</protein>
<dbReference type="InterPro" id="IPR007560">
    <property type="entry name" value="Restrct_endonuc_IV_Mrr"/>
</dbReference>
<feature type="region of interest" description="Disordered" evidence="1">
    <location>
        <begin position="113"/>
        <end position="134"/>
    </location>
</feature>
<dbReference type="Pfam" id="PF14338">
    <property type="entry name" value="Mrr_N"/>
    <property type="match status" value="1"/>
</dbReference>
<dbReference type="GO" id="GO:0003677">
    <property type="term" value="F:DNA binding"/>
    <property type="evidence" value="ECO:0007669"/>
    <property type="project" value="InterPro"/>
</dbReference>
<dbReference type="SUPFAM" id="SSF52980">
    <property type="entry name" value="Restriction endonuclease-like"/>
    <property type="match status" value="1"/>
</dbReference>
<dbReference type="EMBL" id="RBXT01000001">
    <property type="protein sequence ID" value="RKT79214.1"/>
    <property type="molecule type" value="Genomic_DNA"/>
</dbReference>
<dbReference type="Proteomes" id="UP000278440">
    <property type="component" value="Unassembled WGS sequence"/>
</dbReference>
<dbReference type="PANTHER" id="PTHR30015:SF7">
    <property type="entry name" value="TYPE IV METHYL-DIRECTED RESTRICTION ENZYME ECOKMRR"/>
    <property type="match status" value="1"/>
</dbReference>
<accession>A0A495Y1X3</accession>
<dbReference type="InterPro" id="IPR052906">
    <property type="entry name" value="Type_IV_Methyl-Rstrct_Enzyme"/>
</dbReference>
<gene>
    <name evidence="4" type="ORF">DFJ68_2678</name>
</gene>
<dbReference type="Pfam" id="PF04471">
    <property type="entry name" value="Mrr_cat"/>
    <property type="match status" value="1"/>
</dbReference>
<organism evidence="4 5">
    <name type="scientific">Terracoccus luteus</name>
    <dbReference type="NCBI Taxonomy" id="53356"/>
    <lineage>
        <taxon>Bacteria</taxon>
        <taxon>Bacillati</taxon>
        <taxon>Actinomycetota</taxon>
        <taxon>Actinomycetes</taxon>
        <taxon>Micrococcales</taxon>
        <taxon>Intrasporangiaceae</taxon>
        <taxon>Terracoccus</taxon>
    </lineage>
</organism>
<dbReference type="InterPro" id="IPR011335">
    <property type="entry name" value="Restrct_endonuc-II-like"/>
</dbReference>
<dbReference type="GO" id="GO:0015666">
    <property type="term" value="F:restriction endodeoxyribonuclease activity"/>
    <property type="evidence" value="ECO:0007669"/>
    <property type="project" value="TreeGrafter"/>
</dbReference>
<keyword evidence="5" id="KW-1185">Reference proteome</keyword>
<dbReference type="InterPro" id="IPR011856">
    <property type="entry name" value="tRNA_endonuc-like_dom_sf"/>
</dbReference>
<name>A0A495Y1X3_9MICO</name>
<dbReference type="AlphaFoldDB" id="A0A495Y1X3"/>
<dbReference type="GO" id="GO:0009307">
    <property type="term" value="P:DNA restriction-modification system"/>
    <property type="evidence" value="ECO:0007669"/>
    <property type="project" value="InterPro"/>
</dbReference>
<sequence>MTVPDYQTMMRPVLETLEALGPQQFRDLVVLVADRLSLTEEDRSEMIDSGQPVLSNRAGWAVTYLVQAGAVRRPKRAVAEITDRGRALVASVDGPIGNAHLAEFEEFQAFKRRTRPSKAAATPPSAGWTESESDLSPREVIEVASKSHRAAVTGDLLDRVMELSPAAYERLVLDLLGAMGYGTAGAIESTAKSGDAGIDGVISQDPLGLDRIYVQAKRYARDRTVGRPLMQEFVGALHGQQADRGVFMATCPFTREALDYAERVGARIIPIDGDRLGELLLKYAVGVQPDFTAVLHRVDDDFFETLEERV</sequence>
<evidence type="ECO:0000259" key="2">
    <source>
        <dbReference type="Pfam" id="PF04471"/>
    </source>
</evidence>
<dbReference type="RefSeq" id="WP_121035372.1">
    <property type="nucleotide sequence ID" value="NZ_RBXT01000001.1"/>
</dbReference>